<evidence type="ECO:0000313" key="2">
    <source>
        <dbReference type="Proteomes" id="UP000011717"/>
    </source>
</evidence>
<sequence length="159" mass="17529">MPPARRSVAARVHAFATEIDDLVDTRISRADPVLAGCVVMHYAGIILAGTSCRRPLLFPEGEVLARRSGLDLILLRFDAQPRGVTFDIRLEMDGSWLTNFAVWRGQGEMWLVPEGSAEGCIQVTPFGLEVGLPAPFSSFCEREKGMVRALTFPSFKEGY</sequence>
<dbReference type="Proteomes" id="UP000011717">
    <property type="component" value="Unassembled WGS sequence"/>
</dbReference>
<gene>
    <name evidence="1" type="ORF">C725_1497</name>
</gene>
<dbReference type="EMBL" id="AMRV01000004">
    <property type="protein sequence ID" value="EMD82899.1"/>
    <property type="molecule type" value="Genomic_DNA"/>
</dbReference>
<proteinExistence type="predicted"/>
<protein>
    <submittedName>
        <fullName evidence="1">Uncharacterized protein</fullName>
    </submittedName>
</protein>
<organism evidence="1 2">
    <name type="scientific">Pacificimonas flava</name>
    <dbReference type="NCBI Taxonomy" id="1234595"/>
    <lineage>
        <taxon>Bacteria</taxon>
        <taxon>Pseudomonadati</taxon>
        <taxon>Pseudomonadota</taxon>
        <taxon>Alphaproteobacteria</taxon>
        <taxon>Sphingomonadales</taxon>
        <taxon>Sphingosinicellaceae</taxon>
        <taxon>Pacificimonas</taxon>
    </lineage>
</organism>
<accession>M2T8T1</accession>
<reference evidence="1 2" key="1">
    <citation type="journal article" date="2013" name="Genome Announc.">
        <title>Draft Genome Sequence of Strain JLT2015T, Belonging to the Family Sphingomonadaceae of the Alphaproteobacteria.</title>
        <authorList>
            <person name="Tang K."/>
            <person name="Liu K."/>
            <person name="Li S."/>
            <person name="Jiao N."/>
        </authorList>
    </citation>
    <scope>NUCLEOTIDE SEQUENCE [LARGE SCALE GENOMIC DNA]</scope>
    <source>
        <strain evidence="1 2">JLT2015</strain>
    </source>
</reference>
<dbReference type="RefSeq" id="WP_008601485.1">
    <property type="nucleotide sequence ID" value="NZ_JACHGC010000003.1"/>
</dbReference>
<name>M2T8T1_9SPHN</name>
<keyword evidence="2" id="KW-1185">Reference proteome</keyword>
<dbReference type="AlphaFoldDB" id="M2T8T1"/>
<comment type="caution">
    <text evidence="1">The sequence shown here is derived from an EMBL/GenBank/DDBJ whole genome shotgun (WGS) entry which is preliminary data.</text>
</comment>
<evidence type="ECO:0000313" key="1">
    <source>
        <dbReference type="EMBL" id="EMD82899.1"/>
    </source>
</evidence>